<evidence type="ECO:0000313" key="2">
    <source>
        <dbReference type="Proteomes" id="UP000054217"/>
    </source>
</evidence>
<protein>
    <submittedName>
        <fullName evidence="1">Uncharacterized protein</fullName>
    </submittedName>
</protein>
<dbReference type="HOGENOM" id="CLU_2758821_0_0_1"/>
<organism evidence="1 2">
    <name type="scientific">Pisolithus tinctorius Marx 270</name>
    <dbReference type="NCBI Taxonomy" id="870435"/>
    <lineage>
        <taxon>Eukaryota</taxon>
        <taxon>Fungi</taxon>
        <taxon>Dikarya</taxon>
        <taxon>Basidiomycota</taxon>
        <taxon>Agaricomycotina</taxon>
        <taxon>Agaricomycetes</taxon>
        <taxon>Agaricomycetidae</taxon>
        <taxon>Boletales</taxon>
        <taxon>Sclerodermatineae</taxon>
        <taxon>Pisolithaceae</taxon>
        <taxon>Pisolithus</taxon>
    </lineage>
</organism>
<dbReference type="Proteomes" id="UP000054217">
    <property type="component" value="Unassembled WGS sequence"/>
</dbReference>
<dbReference type="InParanoid" id="A0A0C3KVF7"/>
<reference evidence="1 2" key="1">
    <citation type="submission" date="2014-04" db="EMBL/GenBank/DDBJ databases">
        <authorList>
            <consortium name="DOE Joint Genome Institute"/>
            <person name="Kuo A."/>
            <person name="Kohler A."/>
            <person name="Costa M.D."/>
            <person name="Nagy L.G."/>
            <person name="Floudas D."/>
            <person name="Copeland A."/>
            <person name="Barry K.W."/>
            <person name="Cichocki N."/>
            <person name="Veneault-Fourrey C."/>
            <person name="LaButti K."/>
            <person name="Lindquist E.A."/>
            <person name="Lipzen A."/>
            <person name="Lundell T."/>
            <person name="Morin E."/>
            <person name="Murat C."/>
            <person name="Sun H."/>
            <person name="Tunlid A."/>
            <person name="Henrissat B."/>
            <person name="Grigoriev I.V."/>
            <person name="Hibbett D.S."/>
            <person name="Martin F."/>
            <person name="Nordberg H.P."/>
            <person name="Cantor M.N."/>
            <person name="Hua S.X."/>
        </authorList>
    </citation>
    <scope>NUCLEOTIDE SEQUENCE [LARGE SCALE GENOMIC DNA]</scope>
    <source>
        <strain evidence="1 2">Marx 270</strain>
    </source>
</reference>
<sequence length="70" mass="7502">MRSSTLLLALESKSERCNRLGPAQSCATTGDTIAVHVNDSIRGCTPVGWSKISLKGLLLGVHPHTMKVKE</sequence>
<reference evidence="2" key="2">
    <citation type="submission" date="2015-01" db="EMBL/GenBank/DDBJ databases">
        <title>Evolutionary Origins and Diversification of the Mycorrhizal Mutualists.</title>
        <authorList>
            <consortium name="DOE Joint Genome Institute"/>
            <consortium name="Mycorrhizal Genomics Consortium"/>
            <person name="Kohler A."/>
            <person name="Kuo A."/>
            <person name="Nagy L.G."/>
            <person name="Floudas D."/>
            <person name="Copeland A."/>
            <person name="Barry K.W."/>
            <person name="Cichocki N."/>
            <person name="Veneault-Fourrey C."/>
            <person name="LaButti K."/>
            <person name="Lindquist E.A."/>
            <person name="Lipzen A."/>
            <person name="Lundell T."/>
            <person name="Morin E."/>
            <person name="Murat C."/>
            <person name="Riley R."/>
            <person name="Ohm R."/>
            <person name="Sun H."/>
            <person name="Tunlid A."/>
            <person name="Henrissat B."/>
            <person name="Grigoriev I.V."/>
            <person name="Hibbett D.S."/>
            <person name="Martin F."/>
        </authorList>
    </citation>
    <scope>NUCLEOTIDE SEQUENCE [LARGE SCALE GENOMIC DNA]</scope>
    <source>
        <strain evidence="2">Marx 270</strain>
    </source>
</reference>
<proteinExistence type="predicted"/>
<dbReference type="AlphaFoldDB" id="A0A0C3KVF7"/>
<evidence type="ECO:0000313" key="1">
    <source>
        <dbReference type="EMBL" id="KIO13527.1"/>
    </source>
</evidence>
<dbReference type="EMBL" id="KN831946">
    <property type="protein sequence ID" value="KIO13527.1"/>
    <property type="molecule type" value="Genomic_DNA"/>
</dbReference>
<gene>
    <name evidence="1" type="ORF">M404DRAFT_993081</name>
</gene>
<accession>A0A0C3KVF7</accession>
<keyword evidence="2" id="KW-1185">Reference proteome</keyword>
<name>A0A0C3KVF7_PISTI</name>